<comment type="caution">
    <text evidence="2">The sequence shown here is derived from an EMBL/GenBank/DDBJ whole genome shotgun (WGS) entry which is preliminary data.</text>
</comment>
<evidence type="ECO:0000313" key="2">
    <source>
        <dbReference type="EMBL" id="GMH51924.1"/>
    </source>
</evidence>
<evidence type="ECO:0000313" key="3">
    <source>
        <dbReference type="Proteomes" id="UP001165082"/>
    </source>
</evidence>
<gene>
    <name evidence="2" type="ORF">TrRE_jg8151</name>
</gene>
<keyword evidence="3" id="KW-1185">Reference proteome</keyword>
<feature type="compositionally biased region" description="Polar residues" evidence="1">
    <location>
        <begin position="1"/>
        <end position="12"/>
    </location>
</feature>
<name>A0A9W6ZK00_9STRA</name>
<evidence type="ECO:0000256" key="1">
    <source>
        <dbReference type="SAM" id="MobiDB-lite"/>
    </source>
</evidence>
<proteinExistence type="predicted"/>
<dbReference type="Proteomes" id="UP001165082">
    <property type="component" value="Unassembled WGS sequence"/>
</dbReference>
<sequence>MNRSKASMNKVQSKLHKLEKAMDHELEV</sequence>
<feature type="compositionally biased region" description="Basic and acidic residues" evidence="1">
    <location>
        <begin position="16"/>
        <end position="28"/>
    </location>
</feature>
<organism evidence="2 3">
    <name type="scientific">Triparma retinervis</name>
    <dbReference type="NCBI Taxonomy" id="2557542"/>
    <lineage>
        <taxon>Eukaryota</taxon>
        <taxon>Sar</taxon>
        <taxon>Stramenopiles</taxon>
        <taxon>Ochrophyta</taxon>
        <taxon>Bolidophyceae</taxon>
        <taxon>Parmales</taxon>
        <taxon>Triparmaceae</taxon>
        <taxon>Triparma</taxon>
    </lineage>
</organism>
<protein>
    <submittedName>
        <fullName evidence="2">Uncharacterized protein</fullName>
    </submittedName>
</protein>
<accession>A0A9W6ZK00</accession>
<dbReference type="EMBL" id="BRXZ01004592">
    <property type="protein sequence ID" value="GMH51924.1"/>
    <property type="molecule type" value="Genomic_DNA"/>
</dbReference>
<feature type="region of interest" description="Disordered" evidence="1">
    <location>
        <begin position="1"/>
        <end position="28"/>
    </location>
</feature>
<dbReference type="AlphaFoldDB" id="A0A9W6ZK00"/>
<feature type="non-terminal residue" evidence="2">
    <location>
        <position position="28"/>
    </location>
</feature>
<reference evidence="2" key="1">
    <citation type="submission" date="2022-07" db="EMBL/GenBank/DDBJ databases">
        <title>Genome analysis of Parmales, a sister group of diatoms, reveals the evolutionary specialization of diatoms from phago-mixotrophs to photoautotrophs.</title>
        <authorList>
            <person name="Ban H."/>
            <person name="Sato S."/>
            <person name="Yoshikawa S."/>
            <person name="Kazumasa Y."/>
            <person name="Nakamura Y."/>
            <person name="Ichinomiya M."/>
            <person name="Saitoh K."/>
            <person name="Sato N."/>
            <person name="Blanc-Mathieu R."/>
            <person name="Endo H."/>
            <person name="Kuwata A."/>
            <person name="Ogata H."/>
        </authorList>
    </citation>
    <scope>NUCLEOTIDE SEQUENCE</scope>
</reference>